<reference evidence="3" key="1">
    <citation type="submission" date="2017-01" db="EMBL/GenBank/DDBJ databases">
        <title>A deep insight into the sialotranscriptome of adult male and female Cluex tarsalis mosquitoes.</title>
        <authorList>
            <person name="Ribeiro J.M."/>
            <person name="Moreira F."/>
            <person name="Bernard K.A."/>
            <person name="Calvo E."/>
        </authorList>
    </citation>
    <scope>NUCLEOTIDE SEQUENCE</scope>
    <source>
        <strain evidence="3">Kern County</strain>
        <tissue evidence="3">Salivary glands</tissue>
    </source>
</reference>
<evidence type="ECO:0000256" key="2">
    <source>
        <dbReference type="SAM" id="SignalP"/>
    </source>
</evidence>
<organism evidence="3">
    <name type="scientific">Culex tarsalis</name>
    <name type="common">Encephalitis mosquito</name>
    <dbReference type="NCBI Taxonomy" id="7177"/>
    <lineage>
        <taxon>Eukaryota</taxon>
        <taxon>Metazoa</taxon>
        <taxon>Ecdysozoa</taxon>
        <taxon>Arthropoda</taxon>
        <taxon>Hexapoda</taxon>
        <taxon>Insecta</taxon>
        <taxon>Pterygota</taxon>
        <taxon>Neoptera</taxon>
        <taxon>Endopterygota</taxon>
        <taxon>Diptera</taxon>
        <taxon>Nematocera</taxon>
        <taxon>Culicoidea</taxon>
        <taxon>Culicidae</taxon>
        <taxon>Culicinae</taxon>
        <taxon>Culicini</taxon>
        <taxon>Culex</taxon>
        <taxon>Culex</taxon>
    </lineage>
</organism>
<proteinExistence type="predicted"/>
<evidence type="ECO:0000313" key="3">
    <source>
        <dbReference type="EMBL" id="JAV25087.1"/>
    </source>
</evidence>
<keyword evidence="1" id="KW-0175">Coiled coil</keyword>
<evidence type="ECO:0000256" key="1">
    <source>
        <dbReference type="SAM" id="Coils"/>
    </source>
</evidence>
<keyword evidence="2" id="KW-0732">Signal</keyword>
<protein>
    <submittedName>
        <fullName evidence="3">Putative 34 kDa salivary secreted protein</fullName>
    </submittedName>
</protein>
<dbReference type="EMBL" id="GFDL01009958">
    <property type="protein sequence ID" value="JAV25087.1"/>
    <property type="molecule type" value="Transcribed_RNA"/>
</dbReference>
<dbReference type="AlphaFoldDB" id="A0A1Q3FC05"/>
<feature type="signal peptide" evidence="2">
    <location>
        <begin position="1"/>
        <end position="20"/>
    </location>
</feature>
<name>A0A1Q3FC05_CULTA</name>
<sequence length="341" mass="39304">MKSLKIVLALLILITNSISALPTEDSEPTGKKCQVSPEFLTELRNSITIAIKGSESSVIKLNTTGHGDCEDDLKAIVDSLAEIHQETVQIKSGGKTIDEVAELKDSFQRQIEQLTKERDVFELDFKQETLKKEGEMYDQIHKLKRSILDLKQHIREAEEEFYVLVIELVAHKIKQDAVTGKELNYASAIPPSKFGEFFRHVVEKHGFDSLLDAMYLLQYVYDPQDVFYEYMEEFEERPFSVTGENHKMVLTFLCWATNQEDKILRHIFIGCELYYLYNMTSHFLPTSNDGIQAVKLAEPVLKGMPETCLTKNVNLYMKEFTDVKNKEKYEALNKFDKCDEE</sequence>
<feature type="coiled-coil region" evidence="1">
    <location>
        <begin position="97"/>
        <end position="160"/>
    </location>
</feature>
<feature type="chain" id="PRO_5012365764" evidence="2">
    <location>
        <begin position="21"/>
        <end position="341"/>
    </location>
</feature>
<accession>A0A1Q3FC05</accession>